<dbReference type="InterPro" id="IPR029058">
    <property type="entry name" value="AB_hydrolase_fold"/>
</dbReference>
<organism evidence="1 2">
    <name type="scientific">Fluviibacter phosphoraccumulans</name>
    <dbReference type="NCBI Taxonomy" id="1751046"/>
    <lineage>
        <taxon>Bacteria</taxon>
        <taxon>Pseudomonadati</taxon>
        <taxon>Pseudomonadota</taxon>
        <taxon>Betaproteobacteria</taxon>
        <taxon>Rhodocyclales</taxon>
        <taxon>Fluviibacteraceae</taxon>
        <taxon>Fluviibacter</taxon>
    </lineage>
</organism>
<evidence type="ECO:0000313" key="1">
    <source>
        <dbReference type="EMBL" id="BBU69114.1"/>
    </source>
</evidence>
<dbReference type="Gene3D" id="3.40.50.1820">
    <property type="entry name" value="alpha/beta hydrolase"/>
    <property type="match status" value="1"/>
</dbReference>
<sequence length="206" mass="23997">MAVCHSIGGFALGLAPSAVKIHRALFVGCQYAYWNDYRLLLRVPMWMNWHIVMPVLTKLFGYFPGKTLRWLEDLPAGVAMEWATRFHPEFHKRYDRLSHAAKPANGQELEARMSAIQADILAIADVNDPFATPSATARLLKYFKGSNREFVRVHRRKRRLPRLGHFGFFHDRFKTTLWAESLLWLKGEKKMPWSSMKFDVETEAFR</sequence>
<dbReference type="Proteomes" id="UP000463961">
    <property type="component" value="Chromosome"/>
</dbReference>
<dbReference type="SUPFAM" id="SSF53474">
    <property type="entry name" value="alpha/beta-Hydrolases"/>
    <property type="match status" value="1"/>
</dbReference>
<dbReference type="AlphaFoldDB" id="A0A679I8C7"/>
<name>A0A679I8C7_9RHOO</name>
<evidence type="ECO:0000313" key="2">
    <source>
        <dbReference type="Proteomes" id="UP000463961"/>
    </source>
</evidence>
<gene>
    <name evidence="1" type="ORF">ICHIAU1_13970</name>
</gene>
<reference evidence="2" key="1">
    <citation type="submission" date="2020-01" db="EMBL/GenBank/DDBJ databases">
        <title>Phosphoaccumulans saitamaens gen. nov., sp. nov., a polyphosphate accumulating bacterium isolated from surface river water.</title>
        <authorList>
            <person name="Watanabe K."/>
            <person name="Suda W."/>
        </authorList>
    </citation>
    <scope>NUCLEOTIDE SEQUENCE [LARGE SCALE GENOMIC DNA]</scope>
    <source>
        <strain evidence="2">ICHIAU1</strain>
    </source>
</reference>
<accession>A0A679I8C7</accession>
<dbReference type="EMBL" id="AP022345">
    <property type="protein sequence ID" value="BBU69114.1"/>
    <property type="molecule type" value="Genomic_DNA"/>
</dbReference>
<protein>
    <submittedName>
        <fullName evidence="1">Uncharacterized protein</fullName>
    </submittedName>
</protein>
<proteinExistence type="predicted"/>
<keyword evidence="2" id="KW-1185">Reference proteome</keyword>